<dbReference type="GO" id="GO:0005886">
    <property type="term" value="C:plasma membrane"/>
    <property type="evidence" value="ECO:0007669"/>
    <property type="project" value="TreeGrafter"/>
</dbReference>
<feature type="transmembrane region" description="Helical" evidence="5">
    <location>
        <begin position="124"/>
        <end position="142"/>
    </location>
</feature>
<dbReference type="OrthoDB" id="5423111at2759"/>
<sequence length="165" mass="17848">MANNIDRATNGTHSIVNYSLFVGVWWLLTLLYFLPTSFLDKFSIPVVDIAMDALSVLFSFCAAVALAAYLGAHSCSNAVRHFHHRNANLVNADMKPQAYTLTNGVCNSSANTQQNCRQAQATCAFLWFGWAAFVATLAINIMNGRGSGANLRGGIRRGGPSMSQV</sequence>
<dbReference type="GO" id="GO:0072659">
    <property type="term" value="P:protein localization to plasma membrane"/>
    <property type="evidence" value="ECO:0007669"/>
    <property type="project" value="TreeGrafter"/>
</dbReference>
<keyword evidence="3 5" id="KW-1133">Transmembrane helix</keyword>
<dbReference type="Proteomes" id="UP000800096">
    <property type="component" value="Unassembled WGS sequence"/>
</dbReference>
<evidence type="ECO:0000256" key="5">
    <source>
        <dbReference type="SAM" id="Phobius"/>
    </source>
</evidence>
<dbReference type="AlphaFoldDB" id="A0A6A5Q6M7"/>
<reference evidence="7" key="1">
    <citation type="journal article" date="2020" name="Stud. Mycol.">
        <title>101 Dothideomycetes genomes: a test case for predicting lifestyles and emergence of pathogens.</title>
        <authorList>
            <person name="Haridas S."/>
            <person name="Albert R."/>
            <person name="Binder M."/>
            <person name="Bloem J."/>
            <person name="Labutti K."/>
            <person name="Salamov A."/>
            <person name="Andreopoulos B."/>
            <person name="Baker S."/>
            <person name="Barry K."/>
            <person name="Bills G."/>
            <person name="Bluhm B."/>
            <person name="Cannon C."/>
            <person name="Castanera R."/>
            <person name="Culley D."/>
            <person name="Daum C."/>
            <person name="Ezra D."/>
            <person name="Gonzalez J."/>
            <person name="Henrissat B."/>
            <person name="Kuo A."/>
            <person name="Liang C."/>
            <person name="Lipzen A."/>
            <person name="Lutzoni F."/>
            <person name="Magnuson J."/>
            <person name="Mondo S."/>
            <person name="Nolan M."/>
            <person name="Ohm R."/>
            <person name="Pangilinan J."/>
            <person name="Park H.-J."/>
            <person name="Ramirez L."/>
            <person name="Alfaro M."/>
            <person name="Sun H."/>
            <person name="Tritt A."/>
            <person name="Yoshinaga Y."/>
            <person name="Zwiers L.-H."/>
            <person name="Turgeon B."/>
            <person name="Goodwin S."/>
            <person name="Spatafora J."/>
            <person name="Crous P."/>
            <person name="Grigoriev I."/>
        </authorList>
    </citation>
    <scope>NUCLEOTIDE SEQUENCE</scope>
    <source>
        <strain evidence="7">HMLAC05119</strain>
    </source>
</reference>
<feature type="domain" description="MARVEL" evidence="6">
    <location>
        <begin position="8"/>
        <end position="138"/>
    </location>
</feature>
<evidence type="ECO:0000256" key="2">
    <source>
        <dbReference type="ARBA" id="ARBA00022692"/>
    </source>
</evidence>
<evidence type="ECO:0000256" key="3">
    <source>
        <dbReference type="ARBA" id="ARBA00022989"/>
    </source>
</evidence>
<proteinExistence type="predicted"/>
<keyword evidence="4 5" id="KW-0472">Membrane</keyword>
<dbReference type="GO" id="GO:0032126">
    <property type="term" value="C:eisosome"/>
    <property type="evidence" value="ECO:0007669"/>
    <property type="project" value="TreeGrafter"/>
</dbReference>
<dbReference type="EMBL" id="ML979146">
    <property type="protein sequence ID" value="KAF1911182.1"/>
    <property type="molecule type" value="Genomic_DNA"/>
</dbReference>
<evidence type="ECO:0000313" key="7">
    <source>
        <dbReference type="EMBL" id="KAF1911182.1"/>
    </source>
</evidence>
<dbReference type="Pfam" id="PF01284">
    <property type="entry name" value="MARVEL"/>
    <property type="match status" value="1"/>
</dbReference>
<accession>A0A6A5Q6M7</accession>
<dbReference type="PANTHER" id="PTHR28165:SF1">
    <property type="entry name" value="NON-CLASSICAL EXPORT PROTEIN 2-RELATED"/>
    <property type="match status" value="1"/>
</dbReference>
<keyword evidence="8" id="KW-1185">Reference proteome</keyword>
<evidence type="ECO:0000313" key="8">
    <source>
        <dbReference type="Proteomes" id="UP000800096"/>
    </source>
</evidence>
<organism evidence="7 8">
    <name type="scientific">Ampelomyces quisqualis</name>
    <name type="common">Powdery mildew agent</name>
    <dbReference type="NCBI Taxonomy" id="50730"/>
    <lineage>
        <taxon>Eukaryota</taxon>
        <taxon>Fungi</taxon>
        <taxon>Dikarya</taxon>
        <taxon>Ascomycota</taxon>
        <taxon>Pezizomycotina</taxon>
        <taxon>Dothideomycetes</taxon>
        <taxon>Pleosporomycetidae</taxon>
        <taxon>Pleosporales</taxon>
        <taxon>Pleosporineae</taxon>
        <taxon>Phaeosphaeriaceae</taxon>
        <taxon>Ampelomyces</taxon>
    </lineage>
</organism>
<dbReference type="InterPro" id="IPR008253">
    <property type="entry name" value="Marvel"/>
</dbReference>
<keyword evidence="2 5" id="KW-0812">Transmembrane</keyword>
<evidence type="ECO:0000256" key="1">
    <source>
        <dbReference type="ARBA" id="ARBA00004141"/>
    </source>
</evidence>
<name>A0A6A5Q6M7_AMPQU</name>
<dbReference type="InterPro" id="IPR052649">
    <property type="entry name" value="NCE102-like"/>
</dbReference>
<gene>
    <name evidence="7" type="ORF">BDU57DRAFT_524946</name>
</gene>
<feature type="transmembrane region" description="Helical" evidence="5">
    <location>
        <begin position="46"/>
        <end position="70"/>
    </location>
</feature>
<dbReference type="PANTHER" id="PTHR28165">
    <property type="entry name" value="NON-CLASSICAL EXPORT PROTEIN 2-RELATED"/>
    <property type="match status" value="1"/>
</dbReference>
<evidence type="ECO:0000259" key="6">
    <source>
        <dbReference type="Pfam" id="PF01284"/>
    </source>
</evidence>
<comment type="subcellular location">
    <subcellularLocation>
        <location evidence="1">Membrane</location>
        <topology evidence="1">Multi-pass membrane protein</topology>
    </subcellularLocation>
</comment>
<evidence type="ECO:0000256" key="4">
    <source>
        <dbReference type="ARBA" id="ARBA00023136"/>
    </source>
</evidence>
<feature type="transmembrane region" description="Helical" evidence="5">
    <location>
        <begin position="15"/>
        <end position="34"/>
    </location>
</feature>
<protein>
    <submittedName>
        <fullName evidence="7">Membrane-associating domain-containing protein</fullName>
    </submittedName>
</protein>
<dbReference type="GO" id="GO:0070941">
    <property type="term" value="P:eisosome assembly"/>
    <property type="evidence" value="ECO:0007669"/>
    <property type="project" value="TreeGrafter"/>
</dbReference>